<dbReference type="InterPro" id="IPR054285">
    <property type="entry name" value="DUF7020"/>
</dbReference>
<organism evidence="1">
    <name type="scientific">Myoviridae sp. ctCo31</name>
    <dbReference type="NCBI Taxonomy" id="2825053"/>
    <lineage>
        <taxon>Viruses</taxon>
        <taxon>Duplodnaviria</taxon>
        <taxon>Heunggongvirae</taxon>
        <taxon>Uroviricota</taxon>
        <taxon>Caudoviricetes</taxon>
    </lineage>
</organism>
<evidence type="ECO:0000313" key="1">
    <source>
        <dbReference type="EMBL" id="DAF95589.1"/>
    </source>
</evidence>
<accession>A0A8S5UM79</accession>
<sequence length="152" mass="18549">MKSHVELLARYAVLLSELSIVKQGLYDWFSSLSLEEKLKVFLVDTFPLDEILKKEPYILNFKKEPWERRSDCDYFEFVERYQDVSIDDIYKDFHNYYEDDDGEIVREDPLHEYLFDLSIDEKVKFILDDDSISSRYLKQMLEQNVYCFEYDW</sequence>
<dbReference type="Pfam" id="PF22885">
    <property type="entry name" value="DUF7020"/>
    <property type="match status" value="1"/>
</dbReference>
<protein>
    <submittedName>
        <fullName evidence="1">Uncharacterized protein</fullName>
    </submittedName>
</protein>
<dbReference type="EMBL" id="BK016109">
    <property type="protein sequence ID" value="DAF95589.1"/>
    <property type="molecule type" value="Genomic_DNA"/>
</dbReference>
<name>A0A8S5UM79_9CAUD</name>
<reference evidence="1" key="1">
    <citation type="journal article" date="2021" name="Proc. Natl. Acad. Sci. U.S.A.">
        <title>A Catalog of Tens of Thousands of Viruses from Human Metagenomes Reveals Hidden Associations with Chronic Diseases.</title>
        <authorList>
            <person name="Tisza M.J."/>
            <person name="Buck C.B."/>
        </authorList>
    </citation>
    <scope>NUCLEOTIDE SEQUENCE</scope>
    <source>
        <strain evidence="1">CtCo31</strain>
    </source>
</reference>
<proteinExistence type="predicted"/>